<dbReference type="Proteomes" id="UP000235828">
    <property type="component" value="Chromosome A"/>
</dbReference>
<evidence type="ECO:0000313" key="2">
    <source>
        <dbReference type="Proteomes" id="UP000235828"/>
    </source>
</evidence>
<accession>A0A2N8Z9G8</accession>
<name>A0A2N8Z9G8_9VIBR</name>
<gene>
    <name evidence="1" type="ORF">VTAP4600_A0582</name>
</gene>
<evidence type="ECO:0000313" key="1">
    <source>
        <dbReference type="EMBL" id="SON48561.1"/>
    </source>
</evidence>
<proteinExistence type="predicted"/>
<sequence>MCLDNNFFDQRDQWLAQQAQNGSVRLFDFCLDFGFKYENLIFAGILERIQHRESKSLVDFKLTEKGSDFVDCEFETFMVKGPQLNELAAYVEEFFLNQFLRTA</sequence>
<dbReference type="OrthoDB" id="5889926at2"/>
<keyword evidence="2" id="KW-1185">Reference proteome</keyword>
<organism evidence="1 2">
    <name type="scientific">Vibrio tapetis subsp. tapetis</name>
    <dbReference type="NCBI Taxonomy" id="1671868"/>
    <lineage>
        <taxon>Bacteria</taxon>
        <taxon>Pseudomonadati</taxon>
        <taxon>Pseudomonadota</taxon>
        <taxon>Gammaproteobacteria</taxon>
        <taxon>Vibrionales</taxon>
        <taxon>Vibrionaceae</taxon>
        <taxon>Vibrio</taxon>
    </lineage>
</organism>
<reference evidence="1 2" key="1">
    <citation type="submission" date="2017-10" db="EMBL/GenBank/DDBJ databases">
        <authorList>
            <person name="Banno H."/>
            <person name="Chua N.-H."/>
        </authorList>
    </citation>
    <scope>NUCLEOTIDE SEQUENCE [LARGE SCALE GENOMIC DNA]</scope>
    <source>
        <strain evidence="1">Vibrio tapetis CECT4600</strain>
    </source>
</reference>
<dbReference type="KEGG" id="vta:A0582"/>
<dbReference type="RefSeq" id="WP_102521388.1">
    <property type="nucleotide sequence ID" value="NZ_LT960611.1"/>
</dbReference>
<dbReference type="EMBL" id="LT960611">
    <property type="protein sequence ID" value="SON48561.1"/>
    <property type="molecule type" value="Genomic_DNA"/>
</dbReference>
<protein>
    <submittedName>
        <fullName evidence="1">Uncharacterized protein</fullName>
    </submittedName>
</protein>
<dbReference type="AlphaFoldDB" id="A0A2N8Z9G8"/>